<evidence type="ECO:0000313" key="3">
    <source>
        <dbReference type="Proteomes" id="UP000648257"/>
    </source>
</evidence>
<evidence type="ECO:0000256" key="1">
    <source>
        <dbReference type="SAM" id="MobiDB-lite"/>
    </source>
</evidence>
<gene>
    <name evidence="2" type="ORF">H8K52_01460</name>
</gene>
<reference evidence="2 3" key="1">
    <citation type="submission" date="2020-08" db="EMBL/GenBank/DDBJ databases">
        <title>Novel species isolated from subtropical streams in China.</title>
        <authorList>
            <person name="Lu H."/>
        </authorList>
    </citation>
    <scope>NUCLEOTIDE SEQUENCE [LARGE SCALE GENOMIC DNA]</scope>
    <source>
        <strain evidence="2 3">KACC 16656</strain>
    </source>
</reference>
<feature type="region of interest" description="Disordered" evidence="1">
    <location>
        <begin position="502"/>
        <end position="528"/>
    </location>
</feature>
<feature type="compositionally biased region" description="Basic and acidic residues" evidence="1">
    <location>
        <begin position="511"/>
        <end position="522"/>
    </location>
</feature>
<name>A0ABR6X0X3_9BURK</name>
<keyword evidence="3" id="KW-1185">Reference proteome</keyword>
<feature type="compositionally biased region" description="Polar residues" evidence="1">
    <location>
        <begin position="369"/>
        <end position="382"/>
    </location>
</feature>
<protein>
    <submittedName>
        <fullName evidence="2">Uncharacterized protein</fullName>
    </submittedName>
</protein>
<sequence>MSITIAAIGPAAAVAALTPVATTLVPAIKLDALTALDAGTTTRSLLSTSNVADASASVIDFSTLAQLLAATVVFQTYEAQQAKAIASGTATSSDFSKLVATASFFVEAFNRFQTSVGAMTNSFESSFDTSFLLALHTQNVQVGSEHAQSFIDSLAQVGIHFNEATEETNPNQFKIDSQALEAAFNANPAQTTNLLDKALKGLVVIEAKLLASEPKLDMFTSDFTPALSVAVPASQFDLNMVNANLSKLSTADAQEINNALQRLLADESLGAAIDATPITSSATSTQADAVELLGKTSNNASASADSGVDSSAGNSVADTLDNKLGTTSSSTAASVEKLLTEIPTSVSDAVLAPVVVVPDSFAPRATQPAAVSNSDESPTLPYSSIEVGLNSANSVQSPAKISTVENAVTQTGQGDDLDNTQVNTALNTKVQSNTNVESNNNTNTKPSTSTKIQTRQTRIGSSVVDSTAQLDSNAQAATIRQGANAASAQADRAMPVVEASRTIATQTDLNNDDKLDAPRRNSIESNTKSAGATRALIAESASSQLKPPAAASIVRAMSSNDDVERVADASGVDKKSRTSNAAQPQIQPILQPANLINSEPSGTKEAPTVQGEPDLTNKDAVNNKASIVEKPITFSVDDVSSRTTSTFTSNGLRSSTSTSQTIPASAQAAFEYPTVQPQATPVHSSINPSIAAAVAAYRFGETVIVQESDELASVATEIVPDVSVIPRIDVLELDPHDGNSDDARIAAALNEVKTSAQRAEFKVAHGQSPPLDSVDVLA</sequence>
<feature type="region of interest" description="Disordered" evidence="1">
    <location>
        <begin position="429"/>
        <end position="456"/>
    </location>
</feature>
<accession>A0ABR6X0X3</accession>
<proteinExistence type="predicted"/>
<feature type="region of interest" description="Disordered" evidence="1">
    <location>
        <begin position="364"/>
        <end position="383"/>
    </location>
</feature>
<feature type="compositionally biased region" description="Low complexity" evidence="1">
    <location>
        <begin position="432"/>
        <end position="451"/>
    </location>
</feature>
<dbReference type="EMBL" id="JACOFW010000001">
    <property type="protein sequence ID" value="MBC3806009.1"/>
    <property type="molecule type" value="Genomic_DNA"/>
</dbReference>
<comment type="caution">
    <text evidence="2">The sequence shown here is derived from an EMBL/GenBank/DDBJ whole genome shotgun (WGS) entry which is preliminary data.</text>
</comment>
<organism evidence="2 3">
    <name type="scientific">Undibacterium seohonense</name>
    <dbReference type="NCBI Taxonomy" id="1344950"/>
    <lineage>
        <taxon>Bacteria</taxon>
        <taxon>Pseudomonadati</taxon>
        <taxon>Pseudomonadota</taxon>
        <taxon>Betaproteobacteria</taxon>
        <taxon>Burkholderiales</taxon>
        <taxon>Oxalobacteraceae</taxon>
        <taxon>Undibacterium</taxon>
    </lineage>
</organism>
<dbReference type="RefSeq" id="WP_186920726.1">
    <property type="nucleotide sequence ID" value="NZ_JACOFW010000001.1"/>
</dbReference>
<feature type="region of interest" description="Disordered" evidence="1">
    <location>
        <begin position="598"/>
        <end position="617"/>
    </location>
</feature>
<dbReference type="Proteomes" id="UP000648257">
    <property type="component" value="Unassembled WGS sequence"/>
</dbReference>
<evidence type="ECO:0000313" key="2">
    <source>
        <dbReference type="EMBL" id="MBC3806009.1"/>
    </source>
</evidence>